<gene>
    <name evidence="2" type="ORF">BJB45_05110</name>
</gene>
<name>W1N4Q5_9GAMM</name>
<protein>
    <submittedName>
        <fullName evidence="2">Uncharacterized protein</fullName>
    </submittedName>
</protein>
<keyword evidence="1" id="KW-0812">Transmembrane</keyword>
<dbReference type="AlphaFoldDB" id="W1N4Q5"/>
<dbReference type="EMBL" id="AVBC01000039">
    <property type="protein sequence ID" value="ERL50508.1"/>
    <property type="molecule type" value="Genomic_DNA"/>
</dbReference>
<evidence type="ECO:0000313" key="3">
    <source>
        <dbReference type="Proteomes" id="UP000019113"/>
    </source>
</evidence>
<evidence type="ECO:0000256" key="1">
    <source>
        <dbReference type="SAM" id="Phobius"/>
    </source>
</evidence>
<dbReference type="Proteomes" id="UP000019113">
    <property type="component" value="Unassembled WGS sequence"/>
</dbReference>
<reference evidence="2 3" key="1">
    <citation type="submission" date="2013-08" db="EMBL/GenBank/DDBJ databases">
        <title>draft genome of Halomonas huanghegensis, strain BJGMM-B45T.</title>
        <authorList>
            <person name="Miao C."/>
            <person name="Wan Y."/>
            <person name="Jin W."/>
        </authorList>
    </citation>
    <scope>NUCLEOTIDE SEQUENCE [LARGE SCALE GENOMIC DNA]</scope>
    <source>
        <strain evidence="2 3">BJGMM-B45</strain>
    </source>
</reference>
<keyword evidence="1" id="KW-1133">Transmembrane helix</keyword>
<proteinExistence type="predicted"/>
<comment type="caution">
    <text evidence="2">The sequence shown here is derived from an EMBL/GenBank/DDBJ whole genome shotgun (WGS) entry which is preliminary data.</text>
</comment>
<organism evidence="2 3">
    <name type="scientific">Halomonas huangheensis</name>
    <dbReference type="NCBI Taxonomy" id="1178482"/>
    <lineage>
        <taxon>Bacteria</taxon>
        <taxon>Pseudomonadati</taxon>
        <taxon>Pseudomonadota</taxon>
        <taxon>Gammaproteobacteria</taxon>
        <taxon>Oceanospirillales</taxon>
        <taxon>Halomonadaceae</taxon>
        <taxon>Halomonas</taxon>
    </lineage>
</organism>
<keyword evidence="3" id="KW-1185">Reference proteome</keyword>
<accession>W1N4Q5</accession>
<feature type="transmembrane region" description="Helical" evidence="1">
    <location>
        <begin position="12"/>
        <end position="31"/>
    </location>
</feature>
<dbReference type="PATRIC" id="fig|1178482.3.peg.3611"/>
<evidence type="ECO:0000313" key="2">
    <source>
        <dbReference type="EMBL" id="ERL50508.1"/>
    </source>
</evidence>
<sequence length="51" mass="5585">MAAIEMELRIEEFLIVVLVSAYIAIVVGLPWRLNAPAGINLSSKLLSCWIG</sequence>
<keyword evidence="1" id="KW-0472">Membrane</keyword>